<name>A0A3P7KC62_STRVU</name>
<evidence type="ECO:0000313" key="3">
    <source>
        <dbReference type="Proteomes" id="UP000270094"/>
    </source>
</evidence>
<dbReference type="Proteomes" id="UP000270094">
    <property type="component" value="Unassembled WGS sequence"/>
</dbReference>
<gene>
    <name evidence="2" type="ORF">SVUK_LOCUS3873</name>
</gene>
<sequence length="88" mass="9961">MKAVIFFLTLTRRMVFHDKAFHTGRALALDMGVAQRKLERRSVTVQEEGEDRVQRSQVEEPPEYTVTGPSCSPPNIRLCSASQRSKSP</sequence>
<evidence type="ECO:0000256" key="1">
    <source>
        <dbReference type="SAM" id="MobiDB-lite"/>
    </source>
</evidence>
<reference evidence="2 3" key="1">
    <citation type="submission" date="2018-11" db="EMBL/GenBank/DDBJ databases">
        <authorList>
            <consortium name="Pathogen Informatics"/>
        </authorList>
    </citation>
    <scope>NUCLEOTIDE SEQUENCE [LARGE SCALE GENOMIC DNA]</scope>
</reference>
<dbReference type="EMBL" id="UYYB01010294">
    <property type="protein sequence ID" value="VDM68875.1"/>
    <property type="molecule type" value="Genomic_DNA"/>
</dbReference>
<protein>
    <submittedName>
        <fullName evidence="2">Uncharacterized protein</fullName>
    </submittedName>
</protein>
<keyword evidence="3" id="KW-1185">Reference proteome</keyword>
<organism evidence="2 3">
    <name type="scientific">Strongylus vulgaris</name>
    <name type="common">Blood worm</name>
    <dbReference type="NCBI Taxonomy" id="40348"/>
    <lineage>
        <taxon>Eukaryota</taxon>
        <taxon>Metazoa</taxon>
        <taxon>Ecdysozoa</taxon>
        <taxon>Nematoda</taxon>
        <taxon>Chromadorea</taxon>
        <taxon>Rhabditida</taxon>
        <taxon>Rhabditina</taxon>
        <taxon>Rhabditomorpha</taxon>
        <taxon>Strongyloidea</taxon>
        <taxon>Strongylidae</taxon>
        <taxon>Strongylus</taxon>
    </lineage>
</organism>
<proteinExistence type="predicted"/>
<dbReference type="AlphaFoldDB" id="A0A3P7KC62"/>
<accession>A0A3P7KC62</accession>
<evidence type="ECO:0000313" key="2">
    <source>
        <dbReference type="EMBL" id="VDM68875.1"/>
    </source>
</evidence>
<feature type="region of interest" description="Disordered" evidence="1">
    <location>
        <begin position="38"/>
        <end position="88"/>
    </location>
</feature>